<evidence type="ECO:0000313" key="1">
    <source>
        <dbReference type="EMBL" id="JAH65268.1"/>
    </source>
</evidence>
<proteinExistence type="predicted"/>
<dbReference type="AlphaFoldDB" id="A0A0E9UJZ5"/>
<organism evidence="1">
    <name type="scientific">Anguilla anguilla</name>
    <name type="common">European freshwater eel</name>
    <name type="synonym">Muraena anguilla</name>
    <dbReference type="NCBI Taxonomy" id="7936"/>
    <lineage>
        <taxon>Eukaryota</taxon>
        <taxon>Metazoa</taxon>
        <taxon>Chordata</taxon>
        <taxon>Craniata</taxon>
        <taxon>Vertebrata</taxon>
        <taxon>Euteleostomi</taxon>
        <taxon>Actinopterygii</taxon>
        <taxon>Neopterygii</taxon>
        <taxon>Teleostei</taxon>
        <taxon>Anguilliformes</taxon>
        <taxon>Anguillidae</taxon>
        <taxon>Anguilla</taxon>
    </lineage>
</organism>
<name>A0A0E9UJZ5_ANGAN</name>
<dbReference type="EMBL" id="GBXM01043309">
    <property type="protein sequence ID" value="JAH65268.1"/>
    <property type="molecule type" value="Transcribed_RNA"/>
</dbReference>
<reference evidence="1" key="2">
    <citation type="journal article" date="2015" name="Fish Shellfish Immunol.">
        <title>Early steps in the European eel (Anguilla anguilla)-Vibrio vulnificus interaction in the gills: Role of the RtxA13 toxin.</title>
        <authorList>
            <person name="Callol A."/>
            <person name="Pajuelo D."/>
            <person name="Ebbesson L."/>
            <person name="Teles M."/>
            <person name="MacKenzie S."/>
            <person name="Amaro C."/>
        </authorList>
    </citation>
    <scope>NUCLEOTIDE SEQUENCE</scope>
</reference>
<reference evidence="1" key="1">
    <citation type="submission" date="2014-11" db="EMBL/GenBank/DDBJ databases">
        <authorList>
            <person name="Amaro Gonzalez C."/>
        </authorList>
    </citation>
    <scope>NUCLEOTIDE SEQUENCE</scope>
</reference>
<protein>
    <submittedName>
        <fullName evidence="1">Uncharacterized protein</fullName>
    </submittedName>
</protein>
<accession>A0A0E9UJZ5</accession>
<sequence>MGRHEEARQAAHYIQCTLVSVLFPRCRSDKIGSAPWGKKSEQG</sequence>